<dbReference type="EMBL" id="VTOW01000004">
    <property type="protein sequence ID" value="NKE72940.1"/>
    <property type="molecule type" value="Genomic_DNA"/>
</dbReference>
<protein>
    <submittedName>
        <fullName evidence="2">Aldo/keto reductase</fullName>
    </submittedName>
</protein>
<dbReference type="InterPro" id="IPR023210">
    <property type="entry name" value="NADP_OxRdtase_dom"/>
</dbReference>
<dbReference type="AlphaFoldDB" id="A0A7X6ICW1"/>
<evidence type="ECO:0000313" key="2">
    <source>
        <dbReference type="EMBL" id="NKE72940.1"/>
    </source>
</evidence>
<proteinExistence type="predicted"/>
<dbReference type="InterPro" id="IPR053135">
    <property type="entry name" value="AKR2_Oxidoreductase"/>
</dbReference>
<dbReference type="Gene3D" id="3.20.20.100">
    <property type="entry name" value="NADP-dependent oxidoreductase domain"/>
    <property type="match status" value="1"/>
</dbReference>
<dbReference type="InterPro" id="IPR036812">
    <property type="entry name" value="NAD(P)_OxRdtase_dom_sf"/>
</dbReference>
<evidence type="ECO:0000259" key="1">
    <source>
        <dbReference type="Pfam" id="PF00248"/>
    </source>
</evidence>
<name>A0A7X6ICW1_9BACT</name>
<organism evidence="2 3">
    <name type="scientific">Candidatus Manganitrophus noduliformans</name>
    <dbReference type="NCBI Taxonomy" id="2606439"/>
    <lineage>
        <taxon>Bacteria</taxon>
        <taxon>Pseudomonadati</taxon>
        <taxon>Nitrospirota</taxon>
        <taxon>Nitrospiria</taxon>
        <taxon>Candidatus Troglogloeales</taxon>
        <taxon>Candidatus Manganitrophaceae</taxon>
        <taxon>Candidatus Manganitrophus</taxon>
    </lineage>
</organism>
<dbReference type="Pfam" id="PF00248">
    <property type="entry name" value="Aldo_ket_red"/>
    <property type="match status" value="1"/>
</dbReference>
<accession>A0A7X6ICW1</accession>
<dbReference type="PANTHER" id="PTHR43312:SF1">
    <property type="entry name" value="NADP-DEPENDENT OXIDOREDUCTASE DOMAIN-CONTAINING PROTEIN"/>
    <property type="match status" value="1"/>
</dbReference>
<evidence type="ECO:0000313" key="3">
    <source>
        <dbReference type="Proteomes" id="UP000534783"/>
    </source>
</evidence>
<gene>
    <name evidence="2" type="ORF">MNODULE_19490</name>
</gene>
<dbReference type="CDD" id="cd19095">
    <property type="entry name" value="AKR_PA4992-like"/>
    <property type="match status" value="1"/>
</dbReference>
<comment type="caution">
    <text evidence="2">The sequence shown here is derived from an EMBL/GenBank/DDBJ whole genome shotgun (WGS) entry which is preliminary data.</text>
</comment>
<reference evidence="2 3" key="1">
    <citation type="journal article" date="2020" name="Nature">
        <title>Bacterial chemolithoautotrophy via manganese oxidation.</title>
        <authorList>
            <person name="Yu H."/>
            <person name="Leadbetter J.R."/>
        </authorList>
    </citation>
    <scope>NUCLEOTIDE SEQUENCE [LARGE SCALE GENOMIC DNA]</scope>
    <source>
        <strain evidence="2 3">Mn-1</strain>
    </source>
</reference>
<sequence length="304" mass="33612">MIRFTRRDLLRMIGIGVTAFAAGGAEPPREPPLLTRRIPSSDESLPVIGLGTWQTFDVGDSPAERAPLEEVLRAFVELGGTLVDSSPMYGNAEAVLGDLVDKRGLRPRLFIATKVWTSGKEAGVAQMKESMRLLRADPIDLMQIHNLIDVQTHLETLKKWKNEGHVRYTGVTHYTASRHDDVARIMASQPIDFIQINYSAGEREAERRLLPMALERGVAVIANRPFVGGEIFRQLRSRPLPPWAAEIDCGSWAQLLLKFVISHPAITCAIPATSKVTHLRDNMKAGAGRLPDEKLRARIAAEAS</sequence>
<dbReference type="PANTHER" id="PTHR43312">
    <property type="entry name" value="D-THREO-ALDOSE 1-DEHYDROGENASE"/>
    <property type="match status" value="1"/>
</dbReference>
<feature type="domain" description="NADP-dependent oxidoreductase" evidence="1">
    <location>
        <begin position="48"/>
        <end position="295"/>
    </location>
</feature>
<dbReference type="SUPFAM" id="SSF51430">
    <property type="entry name" value="NAD(P)-linked oxidoreductase"/>
    <property type="match status" value="1"/>
</dbReference>
<dbReference type="Proteomes" id="UP000534783">
    <property type="component" value="Unassembled WGS sequence"/>
</dbReference>
<dbReference type="RefSeq" id="WP_168062869.1">
    <property type="nucleotide sequence ID" value="NZ_VTOW01000004.1"/>
</dbReference>
<keyword evidence="3" id="KW-1185">Reference proteome</keyword>